<proteinExistence type="predicted"/>
<dbReference type="EMBL" id="UGNV01000001">
    <property type="protein sequence ID" value="STX29701.1"/>
    <property type="molecule type" value="Genomic_DNA"/>
</dbReference>
<reference evidence="1 2" key="1">
    <citation type="submission" date="2018-06" db="EMBL/GenBank/DDBJ databases">
        <authorList>
            <consortium name="Pathogen Informatics"/>
            <person name="Doyle S."/>
        </authorList>
    </citation>
    <scope>NUCLEOTIDE SEQUENCE [LARGE SCALE GENOMIC DNA]</scope>
    <source>
        <strain evidence="1 2">NCTC13315</strain>
    </source>
</reference>
<evidence type="ECO:0000313" key="2">
    <source>
        <dbReference type="Proteomes" id="UP000254968"/>
    </source>
</evidence>
<dbReference type="Proteomes" id="UP000254968">
    <property type="component" value="Unassembled WGS sequence"/>
</dbReference>
<organism evidence="1 2">
    <name type="scientific">Legionella beliardensis</name>
    <dbReference type="NCBI Taxonomy" id="91822"/>
    <lineage>
        <taxon>Bacteria</taxon>
        <taxon>Pseudomonadati</taxon>
        <taxon>Pseudomonadota</taxon>
        <taxon>Gammaproteobacteria</taxon>
        <taxon>Legionellales</taxon>
        <taxon>Legionellaceae</taxon>
        <taxon>Legionella</taxon>
    </lineage>
</organism>
<protein>
    <submittedName>
        <fullName evidence="1">Uncharacterized protein</fullName>
    </submittedName>
</protein>
<keyword evidence="2" id="KW-1185">Reference proteome</keyword>
<evidence type="ECO:0000313" key="1">
    <source>
        <dbReference type="EMBL" id="STX29701.1"/>
    </source>
</evidence>
<dbReference type="RefSeq" id="WP_115303374.1">
    <property type="nucleotide sequence ID" value="NZ_CAAAHO010000002.1"/>
</dbReference>
<gene>
    <name evidence="1" type="ORF">NCTC13315_02253</name>
</gene>
<dbReference type="AlphaFoldDB" id="A0A378I4V7"/>
<sequence>MPRDAYFYYGLGNNQEVLVSCYHNSMMGKSGYNVEKIRAKKRGVLIPSPTEANLNIENNEVLKNIENAILSKLEKIIEELGGIQAVASLTFIADVNLCTAANEILADFLINNKMLEEWEKKGILVNRILESSNGHVIRQAEDVHRASFNNSPIILRTKIGASDPHEYTVPRTPESVEEINQIRNDKLKQIDASASSVGDEAAMGETLPEGDISSEDFAAISEEVKEQAAILDAISKPVDNELSAIEKKIQQITLNQVPANDTPEEDGFKFK</sequence>
<name>A0A378I4V7_9GAMM</name>
<accession>A0A378I4V7</accession>